<accession>A0ABY9HS02</accession>
<dbReference type="Proteomes" id="UP001239522">
    <property type="component" value="Chromosome"/>
</dbReference>
<proteinExistence type="predicted"/>
<name>A0ABY9HS02_9ACTN</name>
<dbReference type="RefSeq" id="WP_306059473.1">
    <property type="nucleotide sequence ID" value="NZ_CP120997.1"/>
</dbReference>
<organism evidence="1 2">
    <name type="scientific">Streptomyces castrisilvae</name>
    <dbReference type="NCBI Taxonomy" id="3033811"/>
    <lineage>
        <taxon>Bacteria</taxon>
        <taxon>Bacillati</taxon>
        <taxon>Actinomycetota</taxon>
        <taxon>Actinomycetes</taxon>
        <taxon>Kitasatosporales</taxon>
        <taxon>Streptomycetaceae</taxon>
        <taxon>Streptomyces</taxon>
    </lineage>
</organism>
<dbReference type="EMBL" id="CP120997">
    <property type="protein sequence ID" value="WLQ37341.1"/>
    <property type="molecule type" value="Genomic_DNA"/>
</dbReference>
<evidence type="ECO:0000313" key="1">
    <source>
        <dbReference type="EMBL" id="WLQ37341.1"/>
    </source>
</evidence>
<keyword evidence="2" id="KW-1185">Reference proteome</keyword>
<dbReference type="Pfam" id="PF13671">
    <property type="entry name" value="AAA_33"/>
    <property type="match status" value="1"/>
</dbReference>
<reference evidence="1 2" key="1">
    <citation type="submission" date="2023-03" db="EMBL/GenBank/DDBJ databases">
        <title>Isolation and description of six Streptomyces strains from soil environments, able to metabolize different microbial glucans.</title>
        <authorList>
            <person name="Widen T."/>
            <person name="Larsbrink J."/>
        </authorList>
    </citation>
    <scope>NUCLEOTIDE SEQUENCE [LARGE SCALE GENOMIC DNA]</scope>
    <source>
        <strain evidence="1 2">Mut1</strain>
    </source>
</reference>
<sequence length="182" mass="20143">MIVWINGAFGSGKTTLVTELTRRLPGALVYDPEHVGFLLRRIVEVPDGDFQNIPLWRKQVASLARGLVEEYGRPVLAPMTVVRRQYADEIFDALDRAGVPVHHFFLDVPARVLEQRLDDRVVVPGDPERDEAARRWGKARIAECVAAVGSLREDTVVLDGELPTRELAGLVLERTGLAGAVV</sequence>
<dbReference type="InterPro" id="IPR027417">
    <property type="entry name" value="P-loop_NTPase"/>
</dbReference>
<dbReference type="Gene3D" id="3.40.50.300">
    <property type="entry name" value="P-loop containing nucleotide triphosphate hydrolases"/>
    <property type="match status" value="1"/>
</dbReference>
<gene>
    <name evidence="1" type="ORF">P8A18_29620</name>
</gene>
<evidence type="ECO:0000313" key="2">
    <source>
        <dbReference type="Proteomes" id="UP001239522"/>
    </source>
</evidence>
<protein>
    <submittedName>
        <fullName evidence="1">AAA family ATPase</fullName>
    </submittedName>
</protein>
<dbReference type="SUPFAM" id="SSF52540">
    <property type="entry name" value="P-loop containing nucleoside triphosphate hydrolases"/>
    <property type="match status" value="1"/>
</dbReference>